<gene>
    <name evidence="13" type="ORF">C6V83_04305</name>
</gene>
<keyword evidence="9" id="KW-0012">Acyltransferase</keyword>
<evidence type="ECO:0000313" key="14">
    <source>
        <dbReference type="Proteomes" id="UP000239814"/>
    </source>
</evidence>
<protein>
    <recommendedName>
        <fullName evidence="4">diacylglycerol O-acyltransferase</fullName>
        <ecNumber evidence="4">2.3.1.20</ecNumber>
    </recommendedName>
</protein>
<dbReference type="Gene3D" id="3.30.559.10">
    <property type="entry name" value="Chloramphenicol acetyltransferase-like domain"/>
    <property type="match status" value="1"/>
</dbReference>
<feature type="domain" description="O-acyltransferase WSD1 C-terminal" evidence="12">
    <location>
        <begin position="322"/>
        <end position="450"/>
    </location>
</feature>
<keyword evidence="6" id="KW-0808">Transferase</keyword>
<dbReference type="GO" id="GO:0004144">
    <property type="term" value="F:diacylglycerol O-acyltransferase activity"/>
    <property type="evidence" value="ECO:0007669"/>
    <property type="project" value="UniProtKB-EC"/>
</dbReference>
<dbReference type="GO" id="GO:0006071">
    <property type="term" value="P:glycerol metabolic process"/>
    <property type="evidence" value="ECO:0007669"/>
    <property type="project" value="UniProtKB-KW"/>
</dbReference>
<feature type="domain" description="O-acyltransferase WSD1-like N-terminal" evidence="11">
    <location>
        <begin position="33"/>
        <end position="272"/>
    </location>
</feature>
<organism evidence="13 14">
    <name type="scientific">Gordonia iterans</name>
    <dbReference type="NCBI Taxonomy" id="1004901"/>
    <lineage>
        <taxon>Bacteria</taxon>
        <taxon>Bacillati</taxon>
        <taxon>Actinomycetota</taxon>
        <taxon>Actinomycetes</taxon>
        <taxon>Mycobacteriales</taxon>
        <taxon>Gordoniaceae</taxon>
        <taxon>Gordonia</taxon>
    </lineage>
</organism>
<dbReference type="InterPro" id="IPR004255">
    <property type="entry name" value="O-acyltransferase_WSD1_N"/>
</dbReference>
<evidence type="ECO:0000256" key="2">
    <source>
        <dbReference type="ARBA" id="ARBA00005189"/>
    </source>
</evidence>
<dbReference type="PANTHER" id="PTHR31650">
    <property type="entry name" value="O-ACYLTRANSFERASE (WSD1-LIKE) FAMILY PROTEIN"/>
    <property type="match status" value="1"/>
</dbReference>
<dbReference type="SUPFAM" id="SSF52777">
    <property type="entry name" value="CoA-dependent acyltransferases"/>
    <property type="match status" value="2"/>
</dbReference>
<evidence type="ECO:0000256" key="1">
    <source>
        <dbReference type="ARBA" id="ARBA00004771"/>
    </source>
</evidence>
<evidence type="ECO:0000313" key="13">
    <source>
        <dbReference type="EMBL" id="AVL99618.1"/>
    </source>
</evidence>
<dbReference type="EC" id="2.3.1.20" evidence="4"/>
<dbReference type="InterPro" id="IPR009721">
    <property type="entry name" value="O-acyltransferase_WSD1_C"/>
</dbReference>
<evidence type="ECO:0000256" key="9">
    <source>
        <dbReference type="ARBA" id="ARBA00023315"/>
    </source>
</evidence>
<dbReference type="EMBL" id="CP027433">
    <property type="protein sequence ID" value="AVL99618.1"/>
    <property type="molecule type" value="Genomic_DNA"/>
</dbReference>
<evidence type="ECO:0000256" key="6">
    <source>
        <dbReference type="ARBA" id="ARBA00022679"/>
    </source>
</evidence>
<evidence type="ECO:0000259" key="12">
    <source>
        <dbReference type="Pfam" id="PF06974"/>
    </source>
</evidence>
<evidence type="ECO:0000256" key="5">
    <source>
        <dbReference type="ARBA" id="ARBA00022516"/>
    </source>
</evidence>
<keyword evidence="14" id="KW-1185">Reference proteome</keyword>
<name>A0A2S0KD60_9ACTN</name>
<dbReference type="Pfam" id="PF03007">
    <property type="entry name" value="WS_DGAT_cat"/>
    <property type="match status" value="1"/>
</dbReference>
<dbReference type="UniPathway" id="UPA00282"/>
<comment type="pathway">
    <text evidence="1">Glycerolipid metabolism; triacylglycerol biosynthesis.</text>
</comment>
<dbReference type="GO" id="GO:0071731">
    <property type="term" value="P:response to nitric oxide"/>
    <property type="evidence" value="ECO:0007669"/>
    <property type="project" value="TreeGrafter"/>
</dbReference>
<keyword evidence="7" id="KW-0319">Glycerol metabolism</keyword>
<sequence>MGAFDAVMYGIEGDPLLRSGIIALAVLETTPDRTQLAARTDRLTRVFPRLRQRAVGSPFSPAPPRWETDPHFDPDYHLRWRRLPDEDSDIAGALAYAARMSEADFDRSRPLWEIAVLTGLHDDGRAAIVIKIHHSVADGMGGLAMSAALFDLQASPGDLGPLPPVPEPRPAGFADRVLQAAEFEIGALLETLRGTAKASARAALALLTDPLASTATAGRTAAAAAAMLAPQSEPKSSWMSGRSLASVFTVVDVPLDPLRQAARAAGVTLNVVFIAAVADAVDTYHRTHGRPLTAFRVNMPVDQRSPGDAPTGNHWVPARFLVPCTAVDPAARLRELHRVVDDARRDPALNLSEVIYKAMALLPGPATEQLAGMLMKGVDVAATNVPGPPVPVYLCGAKVRTLVPFAPKSGAAINVGLLTYDGTAFVGVNSDPAAVEDPHEFTDVLARSFARFTG</sequence>
<evidence type="ECO:0000256" key="4">
    <source>
        <dbReference type="ARBA" id="ARBA00013244"/>
    </source>
</evidence>
<dbReference type="Proteomes" id="UP000239814">
    <property type="component" value="Chromosome"/>
</dbReference>
<evidence type="ECO:0000259" key="11">
    <source>
        <dbReference type="Pfam" id="PF03007"/>
    </source>
</evidence>
<keyword evidence="5" id="KW-0444">Lipid biosynthesis</keyword>
<dbReference type="GO" id="GO:0019432">
    <property type="term" value="P:triglyceride biosynthetic process"/>
    <property type="evidence" value="ECO:0007669"/>
    <property type="project" value="UniProtKB-UniPathway"/>
</dbReference>
<reference evidence="13 14" key="1">
    <citation type="submission" date="2018-03" db="EMBL/GenBank/DDBJ databases">
        <title>Characteristics and genome of n-alkane degrading marine bacteria Gordonia iterans isolated from crude oil contaminated in Tae-an, South Korea.</title>
        <authorList>
            <person name="Lee S.-S."/>
            <person name="Kim H."/>
        </authorList>
    </citation>
    <scope>NUCLEOTIDE SEQUENCE [LARGE SCALE GENOMIC DNA]</scope>
    <source>
        <strain evidence="13 14">Co17</strain>
    </source>
</reference>
<comment type="catalytic activity">
    <reaction evidence="10">
        <text>an acyl-CoA + a 1,2-diacyl-sn-glycerol = a triacyl-sn-glycerol + CoA</text>
        <dbReference type="Rhea" id="RHEA:10868"/>
        <dbReference type="ChEBI" id="CHEBI:17815"/>
        <dbReference type="ChEBI" id="CHEBI:57287"/>
        <dbReference type="ChEBI" id="CHEBI:58342"/>
        <dbReference type="ChEBI" id="CHEBI:64615"/>
        <dbReference type="EC" id="2.3.1.20"/>
    </reaction>
</comment>
<comment type="pathway">
    <text evidence="2">Lipid metabolism.</text>
</comment>
<evidence type="ECO:0000256" key="7">
    <source>
        <dbReference type="ARBA" id="ARBA00022798"/>
    </source>
</evidence>
<dbReference type="GO" id="GO:0051701">
    <property type="term" value="P:biological process involved in interaction with host"/>
    <property type="evidence" value="ECO:0007669"/>
    <property type="project" value="TreeGrafter"/>
</dbReference>
<keyword evidence="8" id="KW-0443">Lipid metabolism</keyword>
<proteinExistence type="inferred from homology"/>
<evidence type="ECO:0000256" key="8">
    <source>
        <dbReference type="ARBA" id="ARBA00023098"/>
    </source>
</evidence>
<dbReference type="AlphaFoldDB" id="A0A2S0KD60"/>
<evidence type="ECO:0000256" key="3">
    <source>
        <dbReference type="ARBA" id="ARBA00009587"/>
    </source>
</evidence>
<dbReference type="GO" id="GO:0001666">
    <property type="term" value="P:response to hypoxia"/>
    <property type="evidence" value="ECO:0007669"/>
    <property type="project" value="TreeGrafter"/>
</dbReference>
<dbReference type="GO" id="GO:0005886">
    <property type="term" value="C:plasma membrane"/>
    <property type="evidence" value="ECO:0007669"/>
    <property type="project" value="TreeGrafter"/>
</dbReference>
<dbReference type="PANTHER" id="PTHR31650:SF1">
    <property type="entry name" value="WAX ESTER SYNTHASE_DIACYLGLYCEROL ACYLTRANSFERASE 4-RELATED"/>
    <property type="match status" value="1"/>
</dbReference>
<dbReference type="KEGG" id="git:C6V83_04305"/>
<evidence type="ECO:0000256" key="10">
    <source>
        <dbReference type="ARBA" id="ARBA00048109"/>
    </source>
</evidence>
<dbReference type="InterPro" id="IPR023213">
    <property type="entry name" value="CAT-like_dom_sf"/>
</dbReference>
<dbReference type="Pfam" id="PF06974">
    <property type="entry name" value="WS_DGAT_C"/>
    <property type="match status" value="1"/>
</dbReference>
<dbReference type="Gene3D" id="3.30.559.30">
    <property type="entry name" value="Nonribosomal peptide synthetase, condensation domain"/>
    <property type="match status" value="1"/>
</dbReference>
<dbReference type="InterPro" id="IPR045034">
    <property type="entry name" value="O-acyltransferase_WSD1-like"/>
</dbReference>
<accession>A0A2S0KD60</accession>
<comment type="similarity">
    <text evidence="3">Belongs to the long-chain O-acyltransferase family.</text>
</comment>